<dbReference type="PANTHER" id="PTHR23417:SF14">
    <property type="entry name" value="PENTACOTRIPEPTIDE-REPEAT REGION OF PRORP DOMAIN-CONTAINING PROTEIN"/>
    <property type="match status" value="1"/>
</dbReference>
<keyword evidence="5 9" id="KW-0949">S-adenosyl-L-methionine</keyword>
<evidence type="ECO:0000256" key="1">
    <source>
        <dbReference type="ARBA" id="ARBA00000142"/>
    </source>
</evidence>
<feature type="binding site" evidence="9">
    <location>
        <position position="83"/>
    </location>
    <ligand>
        <name>S-adenosyl-L-methionine</name>
        <dbReference type="ChEBI" id="CHEBI:59789"/>
    </ligand>
</feature>
<comment type="caution">
    <text evidence="10">The sequence shown here is derived from an EMBL/GenBank/DDBJ whole genome shotgun (WGS) entry which is preliminary data.</text>
</comment>
<evidence type="ECO:0000256" key="4">
    <source>
        <dbReference type="ARBA" id="ARBA00022679"/>
    </source>
</evidence>
<dbReference type="PANTHER" id="PTHR23417">
    <property type="entry name" value="3-DEOXY-D-MANNO-OCTULOSONIC-ACID TRANSFERASE/TRNA GUANINE-N 7 - -METHYLTRANSFERASE"/>
    <property type="match status" value="1"/>
</dbReference>
<dbReference type="FunFam" id="3.40.50.150:FF:000035">
    <property type="entry name" value="tRNA (guanine-N(7)-)-methyltransferase"/>
    <property type="match status" value="1"/>
</dbReference>
<comment type="similarity">
    <text evidence="8 9">Belongs to the class I-like SAM-binding methyltransferase superfamily. TrmB family.</text>
</comment>
<dbReference type="HAMAP" id="MF_01057">
    <property type="entry name" value="tRNA_methyltr_TrmB"/>
    <property type="match status" value="1"/>
</dbReference>
<evidence type="ECO:0000256" key="6">
    <source>
        <dbReference type="ARBA" id="ARBA00022694"/>
    </source>
</evidence>
<protein>
    <recommendedName>
        <fullName evidence="9">tRNA (guanine-N(7)-)-methyltransferase</fullName>
        <ecNumber evidence="9">2.1.1.33</ecNumber>
    </recommendedName>
    <alternativeName>
        <fullName evidence="9">tRNA (guanine(46)-N(7))-methyltransferase</fullName>
    </alternativeName>
    <alternativeName>
        <fullName evidence="9">tRNA(m7G46)-methyltransferase</fullName>
    </alternativeName>
</protein>
<dbReference type="InterPro" id="IPR055361">
    <property type="entry name" value="tRNA_methyltr_TrmB_bact"/>
</dbReference>
<organism evidence="10 11">
    <name type="scientific">SAR86 cluster bacterium</name>
    <dbReference type="NCBI Taxonomy" id="2030880"/>
    <lineage>
        <taxon>Bacteria</taxon>
        <taxon>Pseudomonadati</taxon>
        <taxon>Pseudomonadota</taxon>
        <taxon>Gammaproteobacteria</taxon>
        <taxon>SAR86 cluster</taxon>
    </lineage>
</organism>
<dbReference type="NCBIfam" id="TIGR00091">
    <property type="entry name" value="tRNA (guanosine(46)-N7)-methyltransferase TrmB"/>
    <property type="match status" value="1"/>
</dbReference>
<comment type="function">
    <text evidence="2 9">Catalyzes the formation of N(7)-methylguanine at position 46 (m7G46) in tRNA.</text>
</comment>
<evidence type="ECO:0000313" key="10">
    <source>
        <dbReference type="EMBL" id="PCI76596.1"/>
    </source>
</evidence>
<dbReference type="EC" id="2.1.1.33" evidence="9"/>
<evidence type="ECO:0000313" key="11">
    <source>
        <dbReference type="Proteomes" id="UP000218767"/>
    </source>
</evidence>
<dbReference type="CDD" id="cd02440">
    <property type="entry name" value="AdoMet_MTases"/>
    <property type="match status" value="1"/>
</dbReference>
<dbReference type="Pfam" id="PF02390">
    <property type="entry name" value="Methyltransf_4"/>
    <property type="match status" value="1"/>
</dbReference>
<feature type="binding site" evidence="9">
    <location>
        <begin position="205"/>
        <end position="208"/>
    </location>
    <ligand>
        <name>substrate</name>
    </ligand>
</feature>
<evidence type="ECO:0000256" key="2">
    <source>
        <dbReference type="ARBA" id="ARBA00003015"/>
    </source>
</evidence>
<dbReference type="Gene3D" id="3.40.50.150">
    <property type="entry name" value="Vaccinia Virus protein VP39"/>
    <property type="match status" value="1"/>
</dbReference>
<keyword evidence="6 9" id="KW-0819">tRNA processing</keyword>
<evidence type="ECO:0000256" key="8">
    <source>
        <dbReference type="ARBA" id="ARBA00060767"/>
    </source>
</evidence>
<accession>A0A2A4X256</accession>
<name>A0A2A4X256_9GAMM</name>
<feature type="binding site" evidence="9">
    <location>
        <position position="133"/>
    </location>
    <ligand>
        <name>S-adenosyl-L-methionine</name>
        <dbReference type="ChEBI" id="CHEBI:59789"/>
    </ligand>
</feature>
<evidence type="ECO:0000256" key="9">
    <source>
        <dbReference type="HAMAP-Rule" id="MF_01057"/>
    </source>
</evidence>
<dbReference type="PROSITE" id="PS51625">
    <property type="entry name" value="SAM_MT_TRMB"/>
    <property type="match status" value="1"/>
</dbReference>
<proteinExistence type="inferred from homology"/>
<comment type="pathway">
    <text evidence="7 9">tRNA modification; N(7)-methylguanine-tRNA biosynthesis.</text>
</comment>
<dbReference type="AlphaFoldDB" id="A0A2A4X256"/>
<dbReference type="GO" id="GO:0043527">
    <property type="term" value="C:tRNA methyltransferase complex"/>
    <property type="evidence" value="ECO:0007669"/>
    <property type="project" value="TreeGrafter"/>
</dbReference>
<reference evidence="11" key="1">
    <citation type="submission" date="2017-08" db="EMBL/GenBank/DDBJ databases">
        <title>A dynamic microbial community with high functional redundancy inhabits the cold, oxic subseafloor aquifer.</title>
        <authorList>
            <person name="Tully B.J."/>
            <person name="Wheat C.G."/>
            <person name="Glazer B.T."/>
            <person name="Huber J.A."/>
        </authorList>
    </citation>
    <scope>NUCLEOTIDE SEQUENCE [LARGE SCALE GENOMIC DNA]</scope>
</reference>
<keyword evidence="3 9" id="KW-0489">Methyltransferase</keyword>
<evidence type="ECO:0000256" key="3">
    <source>
        <dbReference type="ARBA" id="ARBA00022603"/>
    </source>
</evidence>
<dbReference type="UniPathway" id="UPA00989"/>
<evidence type="ECO:0000256" key="7">
    <source>
        <dbReference type="ARBA" id="ARBA00060552"/>
    </source>
</evidence>
<keyword evidence="4 9" id="KW-0808">Transferase</keyword>
<dbReference type="InterPro" id="IPR029063">
    <property type="entry name" value="SAM-dependent_MTases_sf"/>
</dbReference>
<dbReference type="GO" id="GO:0008176">
    <property type="term" value="F:tRNA (guanine(46)-N7)-methyltransferase activity"/>
    <property type="evidence" value="ECO:0007669"/>
    <property type="project" value="UniProtKB-UniRule"/>
</dbReference>
<dbReference type="EMBL" id="NVUL01000055">
    <property type="protein sequence ID" value="PCI76596.1"/>
    <property type="molecule type" value="Genomic_DNA"/>
</dbReference>
<sequence length="227" mass="26415">MPDENKRPIRSYVIRSGRLTDAQRKAIESYWGKYVVEFNREALDLDTLFEKPQKLTVEIGFGMGDSLLEMAKQSPDQNFLGIEVHQPGVGKLLNGIVENKLTNIKLICHDAREILEIGLPDNCIDRLLLFFPDPWHKKRHNKRRLVQPEFIELLLRKLNTAAELHFATDWQAYAEHMMEVLEANPCLENTLGAQNYWPEPDRPVTKFEKRGQRLGHGVWDLRFQAKQ</sequence>
<dbReference type="Proteomes" id="UP000218767">
    <property type="component" value="Unassembled WGS sequence"/>
</dbReference>
<feature type="binding site" evidence="9">
    <location>
        <position position="137"/>
    </location>
    <ligand>
        <name>substrate</name>
    </ligand>
</feature>
<dbReference type="SUPFAM" id="SSF53335">
    <property type="entry name" value="S-adenosyl-L-methionine-dependent methyltransferases"/>
    <property type="match status" value="1"/>
</dbReference>
<comment type="catalytic activity">
    <reaction evidence="1 9">
        <text>guanosine(46) in tRNA + S-adenosyl-L-methionine = N(7)-methylguanosine(46) in tRNA + S-adenosyl-L-homocysteine</text>
        <dbReference type="Rhea" id="RHEA:42708"/>
        <dbReference type="Rhea" id="RHEA-COMP:10188"/>
        <dbReference type="Rhea" id="RHEA-COMP:10189"/>
        <dbReference type="ChEBI" id="CHEBI:57856"/>
        <dbReference type="ChEBI" id="CHEBI:59789"/>
        <dbReference type="ChEBI" id="CHEBI:74269"/>
        <dbReference type="ChEBI" id="CHEBI:74480"/>
        <dbReference type="EC" id="2.1.1.33"/>
    </reaction>
</comment>
<feature type="region of interest" description="Interaction with RNA" evidence="9">
    <location>
        <begin position="139"/>
        <end position="144"/>
    </location>
</feature>
<gene>
    <name evidence="9" type="primary">trmB</name>
    <name evidence="10" type="ORF">COB20_10205</name>
</gene>
<feature type="binding site" evidence="9">
    <location>
        <position position="58"/>
    </location>
    <ligand>
        <name>S-adenosyl-L-methionine</name>
        <dbReference type="ChEBI" id="CHEBI:59789"/>
    </ligand>
</feature>
<feature type="binding site" evidence="9">
    <location>
        <position position="110"/>
    </location>
    <ligand>
        <name>S-adenosyl-L-methionine</name>
        <dbReference type="ChEBI" id="CHEBI:59789"/>
    </ligand>
</feature>
<feature type="binding site" evidence="9">
    <location>
        <position position="169"/>
    </location>
    <ligand>
        <name>substrate</name>
    </ligand>
</feature>
<evidence type="ECO:0000256" key="5">
    <source>
        <dbReference type="ARBA" id="ARBA00022691"/>
    </source>
</evidence>
<dbReference type="InterPro" id="IPR003358">
    <property type="entry name" value="tRNA_(Gua-N-7)_MeTrfase_Trmb"/>
</dbReference>